<feature type="region of interest" description="Disordered" evidence="4">
    <location>
        <begin position="460"/>
        <end position="487"/>
    </location>
</feature>
<dbReference type="InterPro" id="IPR011124">
    <property type="entry name" value="Znf_CW"/>
</dbReference>
<feature type="compositionally biased region" description="Basic and acidic residues" evidence="4">
    <location>
        <begin position="1082"/>
        <end position="1098"/>
    </location>
</feature>
<feature type="compositionally biased region" description="Basic and acidic residues" evidence="4">
    <location>
        <begin position="800"/>
        <end position="813"/>
    </location>
</feature>
<feature type="region of interest" description="Disordered" evidence="4">
    <location>
        <begin position="1171"/>
        <end position="1264"/>
    </location>
</feature>
<feature type="compositionally biased region" description="Basic and acidic residues" evidence="4">
    <location>
        <begin position="1220"/>
        <end position="1255"/>
    </location>
</feature>
<keyword evidence="6" id="KW-1185">Reference proteome</keyword>
<feature type="region of interest" description="Disordered" evidence="4">
    <location>
        <begin position="800"/>
        <end position="825"/>
    </location>
</feature>
<keyword evidence="2" id="KW-0863">Zinc-finger</keyword>
<evidence type="ECO:0000259" key="5">
    <source>
        <dbReference type="PROSITE" id="PS51050"/>
    </source>
</evidence>
<reference evidence="6" key="1">
    <citation type="journal article" date="2019" name="Toxins">
        <title>Detection of Abrin-Like and Prepropulchellin-Like Toxin Genes and Transcripts Using Whole Genome Sequencing and Full-Length Transcript Sequencing of Abrus precatorius.</title>
        <authorList>
            <person name="Hovde B.T."/>
            <person name="Daligault H.E."/>
            <person name="Hanschen E.R."/>
            <person name="Kunde Y.A."/>
            <person name="Johnson M.B."/>
            <person name="Starkenburg S.R."/>
            <person name="Johnson S.L."/>
        </authorList>
    </citation>
    <scope>NUCLEOTIDE SEQUENCE [LARGE SCALE GENOMIC DNA]</scope>
</reference>
<feature type="compositionally biased region" description="Polar residues" evidence="4">
    <location>
        <begin position="217"/>
        <end position="227"/>
    </location>
</feature>
<dbReference type="Gene3D" id="3.30.40.100">
    <property type="match status" value="1"/>
</dbReference>
<feature type="region of interest" description="Disordered" evidence="4">
    <location>
        <begin position="978"/>
        <end position="998"/>
    </location>
</feature>
<feature type="domain" description="CW-type" evidence="5">
    <location>
        <begin position="628"/>
        <end position="681"/>
    </location>
</feature>
<dbReference type="Proteomes" id="UP000694853">
    <property type="component" value="Unplaced"/>
</dbReference>
<dbReference type="PANTHER" id="PTHR46524">
    <property type="entry name" value="CW-TYPE ZINC FINGER"/>
    <property type="match status" value="1"/>
</dbReference>
<feature type="compositionally biased region" description="Polar residues" evidence="4">
    <location>
        <begin position="1193"/>
        <end position="1204"/>
    </location>
</feature>
<evidence type="ECO:0000256" key="4">
    <source>
        <dbReference type="SAM" id="MobiDB-lite"/>
    </source>
</evidence>
<feature type="compositionally biased region" description="Polar residues" evidence="4">
    <location>
        <begin position="197"/>
        <end position="207"/>
    </location>
</feature>
<dbReference type="InterPro" id="IPR055300">
    <property type="entry name" value="CWZF3/5/7"/>
</dbReference>
<proteinExistence type="predicted"/>
<feature type="region of interest" description="Disordered" evidence="4">
    <location>
        <begin position="857"/>
        <end position="883"/>
    </location>
</feature>
<dbReference type="Pfam" id="PF07496">
    <property type="entry name" value="zf-CW"/>
    <property type="match status" value="1"/>
</dbReference>
<dbReference type="InterPro" id="IPR056406">
    <property type="entry name" value="THD_CWZF3/5/7"/>
</dbReference>
<protein>
    <submittedName>
        <fullName evidence="7">Uncharacterized protein LOC113847373 isoform X1</fullName>
    </submittedName>
</protein>
<dbReference type="GO" id="GO:0008270">
    <property type="term" value="F:zinc ion binding"/>
    <property type="evidence" value="ECO:0007669"/>
    <property type="project" value="UniProtKB-KW"/>
</dbReference>
<evidence type="ECO:0000256" key="2">
    <source>
        <dbReference type="ARBA" id="ARBA00022771"/>
    </source>
</evidence>
<dbReference type="OrthoDB" id="757982at2759"/>
<dbReference type="KEGG" id="aprc:113847373"/>
<name>A0A8B8JL95_ABRPR</name>
<reference evidence="7" key="2">
    <citation type="submission" date="2025-08" db="UniProtKB">
        <authorList>
            <consortium name="RefSeq"/>
        </authorList>
    </citation>
    <scope>IDENTIFICATION</scope>
    <source>
        <tissue evidence="7">Young leaves</tissue>
    </source>
</reference>
<gene>
    <name evidence="7" type="primary">LOC113847373</name>
</gene>
<feature type="compositionally biased region" description="Polar residues" evidence="4">
    <location>
        <begin position="1071"/>
        <end position="1081"/>
    </location>
</feature>
<dbReference type="PROSITE" id="PS51050">
    <property type="entry name" value="ZF_CW"/>
    <property type="match status" value="1"/>
</dbReference>
<feature type="region of interest" description="Disordered" evidence="4">
    <location>
        <begin position="195"/>
        <end position="227"/>
    </location>
</feature>
<dbReference type="GeneID" id="113847373"/>
<dbReference type="Pfam" id="PF24756">
    <property type="entry name" value="THD_CWZF3-5-7"/>
    <property type="match status" value="1"/>
</dbReference>
<dbReference type="RefSeq" id="XP_027332246.1">
    <property type="nucleotide sequence ID" value="XM_027476445.1"/>
</dbReference>
<keyword evidence="1" id="KW-0479">Metal-binding</keyword>
<evidence type="ECO:0000313" key="7">
    <source>
        <dbReference type="RefSeq" id="XP_027332246.1"/>
    </source>
</evidence>
<organism evidence="6 7">
    <name type="scientific">Abrus precatorius</name>
    <name type="common">Indian licorice</name>
    <name type="synonym">Glycine abrus</name>
    <dbReference type="NCBI Taxonomy" id="3816"/>
    <lineage>
        <taxon>Eukaryota</taxon>
        <taxon>Viridiplantae</taxon>
        <taxon>Streptophyta</taxon>
        <taxon>Embryophyta</taxon>
        <taxon>Tracheophyta</taxon>
        <taxon>Spermatophyta</taxon>
        <taxon>Magnoliopsida</taxon>
        <taxon>eudicotyledons</taxon>
        <taxon>Gunneridae</taxon>
        <taxon>Pentapetalae</taxon>
        <taxon>rosids</taxon>
        <taxon>fabids</taxon>
        <taxon>Fabales</taxon>
        <taxon>Fabaceae</taxon>
        <taxon>Papilionoideae</taxon>
        <taxon>50 kb inversion clade</taxon>
        <taxon>NPAAA clade</taxon>
        <taxon>indigoferoid/millettioid clade</taxon>
        <taxon>Abreae</taxon>
        <taxon>Abrus</taxon>
    </lineage>
</organism>
<keyword evidence="3" id="KW-0862">Zinc</keyword>
<feature type="compositionally biased region" description="Basic and acidic residues" evidence="4">
    <location>
        <begin position="460"/>
        <end position="483"/>
    </location>
</feature>
<evidence type="ECO:0000313" key="6">
    <source>
        <dbReference type="Proteomes" id="UP000694853"/>
    </source>
</evidence>
<feature type="region of interest" description="Disordered" evidence="4">
    <location>
        <begin position="1289"/>
        <end position="1308"/>
    </location>
</feature>
<feature type="compositionally biased region" description="Basic and acidic residues" evidence="4">
    <location>
        <begin position="1172"/>
        <end position="1190"/>
    </location>
</feature>
<evidence type="ECO:0000256" key="1">
    <source>
        <dbReference type="ARBA" id="ARBA00022723"/>
    </source>
</evidence>
<evidence type="ECO:0000256" key="3">
    <source>
        <dbReference type="ARBA" id="ARBA00022833"/>
    </source>
</evidence>
<sequence length="1637" mass="181263">MQANTEFEEGEAFCYKDDDDHIDLDSLSYIDERIQHVLGHFQKDFEGGICAERLGAKFGDYGSFLPTYECSPPFRSCPKTTQKHYSSPKPPSNLHMVAAFHHSKASSNMPSSMRLRTASHNAHPFHNLRVPSIDNSAKKNTRISSNEEMEKCTLKAHSENKSGSLTDQRTLKLRIKVKSDILAKKNAAIYSGIGLDNSPSSSMGNSLEESEDMPPVSQETPEESPTSMVQVMTSFAIPGGVLISPLHDRPLYLIRKDKVLVDSRHVSSLNGHEEHYSMSTDESDSLVGDRHMSKKRKVTSVDQSEKQHMDVNCSENDMALHMKKRFGNRTPDRKDFLSNDLKCTPLSSSICDVGETTEVQCKAFEVSKGVNKDGVECRMVLSEAAKEDSLESISGQDFNKIQKQNTGNSFVKIVMDHKPETTQNNNSTDPKNNIRCNVFAISKKVKRDAVKCKVDQDTQKCETNQKGKVKSESKNKSKGERNPGKVMTAAEKDSVGTSYHTVVTDGKSAGFGIISGQSKMNKIKSLKDNKVRQRGTDSLNGKNSEWKVDAIDETDGPPLSKVTINANLDNVEAKSAYKVKVKEKLSDNKVVNQLLAESCVKDAPGAFAIAENKPTSEVVPPSAAAAPQLIEEDWVCCDSCQKWRLLPMGLKPEQLPEKWLCSMLYWLPGMNRCNISEEETTKALYALYQMPITEGQNNMQSNATRPETRVRSVDALQLGLNYKKSSSDGMFDQQGKKKLGIKGKAKTGINNNIHQFSNTEKNNALDSVKNRSLINMNQKRADSNCVKKSSSKHLSKLKNLIEEKNTRKEKEKQMNGGDRNSVKLKLKMEANEYRSETSKKSKTEDVCHADKQLNSDMEFEKKDLNSRNGFSRKSSGKDTRKYDDYCLPDNLQDKLVVPVKKRDQAQFSSDDGSLDATNCTKNSLIKKRKLRDWLSNERHNNALSIEGDKQCGEEGEVSGFMKEKKYIVLNTKAKSVTEGDDELSGESGMKQGFLSDSRDQMTVGTEVKSVDKAWQPRKHQKNVTSYQALDSLGKDLGSGQISLAATSSSSKVSGSHKARTNLEDVRGSPVESVTSTPLRTSNLDRRSLATGHISEKNGARKGGLLSMSSKKSLDNREGKLSLKLKDKRVSYSLYPTQHGHCGNGLHHEEKVSKINQENALSWQKSGKITSLRVKEKGRSSGPEVNRDKVKVSASDNGFSKNGESYESAGDASHHVSGTETRNEIKKGSPKFNLREKNSRHLSKETGKQTELKQKDSANSVLKADAPCSTNRKIISQQNLSQNFKEENKANPVYTGSRDGKTKVFSSSEGEAKRETLYVGSRIAPGSQKGDMSNGHPAHASGNGDVTKLVRNSVDISCNVGVNCISGSYAPDGQLSESSPSTTYSGQTAFSILEEAKKLKDSADHYKNSGFEFESNETYFKAALKFLHGASLLENCHSEGSKHRETNQMQIYATTAKLFESCARKYERRQEMAAAALAYKCMEVVYMRLVYCKHSSINKDWHGLQSTLQMISQGESPSSSASDIDNLNNLAVLDKATLKRGTNTHVANNQVLSAQNCPNIVRLLNFTQDISFAMEASRKCQSTFMAANLIMEEAQNRDCITLIRKVVDFNFQDVDELAHLVLIATKAITHAGLGGVRD</sequence>
<dbReference type="PANTHER" id="PTHR46524:SF12">
    <property type="entry name" value="CW-TYPE DOMAIN-CONTAINING PROTEIN"/>
    <property type="match status" value="1"/>
</dbReference>
<feature type="region of interest" description="Disordered" evidence="4">
    <location>
        <begin position="1045"/>
        <end position="1118"/>
    </location>
</feature>
<accession>A0A8B8JL95</accession>